<name>A0A4S8M005_DENBC</name>
<keyword evidence="2" id="KW-1185">Reference proteome</keyword>
<protein>
    <submittedName>
        <fullName evidence="1">Uncharacterized protein</fullName>
    </submittedName>
</protein>
<organism evidence="1 2">
    <name type="scientific">Dendrothele bispora (strain CBS 962.96)</name>
    <dbReference type="NCBI Taxonomy" id="1314807"/>
    <lineage>
        <taxon>Eukaryota</taxon>
        <taxon>Fungi</taxon>
        <taxon>Dikarya</taxon>
        <taxon>Basidiomycota</taxon>
        <taxon>Agaricomycotina</taxon>
        <taxon>Agaricomycetes</taxon>
        <taxon>Agaricomycetidae</taxon>
        <taxon>Agaricales</taxon>
        <taxon>Agaricales incertae sedis</taxon>
        <taxon>Dendrothele</taxon>
    </lineage>
</organism>
<accession>A0A4S8M005</accession>
<dbReference type="Proteomes" id="UP000297245">
    <property type="component" value="Unassembled WGS sequence"/>
</dbReference>
<proteinExistence type="predicted"/>
<sequence length="285" mass="30759">MEAPVNGVEMEGPATGMELEGLAGAETEGLPSAETEGLAGAIAEGPAGVEMEGLVGVEAAGPTDMEVGLVCIDMEGPGTEMATRGLSTDARLAVSGLSAFEPVGSKDIGSTFGLRPLELSALVSQASIGCFGATKISFSRCLQGGRKLEKHSNSSGTYLTTLKIDLVCFVKFKPLTITREKGPWKYTDWQKSEYHASCINDDEHRPPAARVLSCSSCSHSYYSVIHFHQDITLKYKPELRSFVLNFKPTLVLSPHPFHYDLCRESRERVTVSLELLLCLEEKLQA</sequence>
<dbReference type="AlphaFoldDB" id="A0A4S8M005"/>
<evidence type="ECO:0000313" key="2">
    <source>
        <dbReference type="Proteomes" id="UP000297245"/>
    </source>
</evidence>
<gene>
    <name evidence="1" type="ORF">K435DRAFT_896797</name>
</gene>
<dbReference type="EMBL" id="ML179202">
    <property type="protein sequence ID" value="THU95337.1"/>
    <property type="molecule type" value="Genomic_DNA"/>
</dbReference>
<evidence type="ECO:0000313" key="1">
    <source>
        <dbReference type="EMBL" id="THU95337.1"/>
    </source>
</evidence>
<reference evidence="1 2" key="1">
    <citation type="journal article" date="2019" name="Nat. Ecol. Evol.">
        <title>Megaphylogeny resolves global patterns of mushroom evolution.</title>
        <authorList>
            <person name="Varga T."/>
            <person name="Krizsan K."/>
            <person name="Foldi C."/>
            <person name="Dima B."/>
            <person name="Sanchez-Garcia M."/>
            <person name="Sanchez-Ramirez S."/>
            <person name="Szollosi G.J."/>
            <person name="Szarkandi J.G."/>
            <person name="Papp V."/>
            <person name="Albert L."/>
            <person name="Andreopoulos W."/>
            <person name="Angelini C."/>
            <person name="Antonin V."/>
            <person name="Barry K.W."/>
            <person name="Bougher N.L."/>
            <person name="Buchanan P."/>
            <person name="Buyck B."/>
            <person name="Bense V."/>
            <person name="Catcheside P."/>
            <person name="Chovatia M."/>
            <person name="Cooper J."/>
            <person name="Damon W."/>
            <person name="Desjardin D."/>
            <person name="Finy P."/>
            <person name="Geml J."/>
            <person name="Haridas S."/>
            <person name="Hughes K."/>
            <person name="Justo A."/>
            <person name="Karasinski D."/>
            <person name="Kautmanova I."/>
            <person name="Kiss B."/>
            <person name="Kocsube S."/>
            <person name="Kotiranta H."/>
            <person name="LaButti K.M."/>
            <person name="Lechner B.E."/>
            <person name="Liimatainen K."/>
            <person name="Lipzen A."/>
            <person name="Lukacs Z."/>
            <person name="Mihaltcheva S."/>
            <person name="Morgado L.N."/>
            <person name="Niskanen T."/>
            <person name="Noordeloos M.E."/>
            <person name="Ohm R.A."/>
            <person name="Ortiz-Santana B."/>
            <person name="Ovrebo C."/>
            <person name="Racz N."/>
            <person name="Riley R."/>
            <person name="Savchenko A."/>
            <person name="Shiryaev A."/>
            <person name="Soop K."/>
            <person name="Spirin V."/>
            <person name="Szebenyi C."/>
            <person name="Tomsovsky M."/>
            <person name="Tulloss R.E."/>
            <person name="Uehling J."/>
            <person name="Grigoriev I.V."/>
            <person name="Vagvolgyi C."/>
            <person name="Papp T."/>
            <person name="Martin F.M."/>
            <person name="Miettinen O."/>
            <person name="Hibbett D.S."/>
            <person name="Nagy L.G."/>
        </authorList>
    </citation>
    <scope>NUCLEOTIDE SEQUENCE [LARGE SCALE GENOMIC DNA]</scope>
    <source>
        <strain evidence="1 2">CBS 962.96</strain>
    </source>
</reference>